<dbReference type="GO" id="GO:0046166">
    <property type="term" value="P:glyceraldehyde-3-phosphate biosynthetic process"/>
    <property type="evidence" value="ECO:0007669"/>
    <property type="project" value="TreeGrafter"/>
</dbReference>
<proteinExistence type="inferred from homology"/>
<dbReference type="EMBL" id="CADCVW010000040">
    <property type="protein sequence ID" value="CAA9494690.1"/>
    <property type="molecule type" value="Genomic_DNA"/>
</dbReference>
<evidence type="ECO:0000256" key="8">
    <source>
        <dbReference type="ARBA" id="ARBA00023235"/>
    </source>
</evidence>
<feature type="binding site" evidence="9">
    <location>
        <begin position="10"/>
        <end position="12"/>
    </location>
    <ligand>
        <name>substrate</name>
    </ligand>
</feature>
<dbReference type="InterPro" id="IPR000652">
    <property type="entry name" value="Triosephosphate_isomerase"/>
</dbReference>
<evidence type="ECO:0000256" key="3">
    <source>
        <dbReference type="ARBA" id="ARBA00004939"/>
    </source>
</evidence>
<evidence type="ECO:0000256" key="4">
    <source>
        <dbReference type="ARBA" id="ARBA00007422"/>
    </source>
</evidence>
<dbReference type="PROSITE" id="PS51440">
    <property type="entry name" value="TIM_2"/>
    <property type="match status" value="1"/>
</dbReference>
<dbReference type="PANTHER" id="PTHR21139:SF42">
    <property type="entry name" value="TRIOSEPHOSPHATE ISOMERASE"/>
    <property type="match status" value="1"/>
</dbReference>
<dbReference type="HAMAP" id="MF_00147_B">
    <property type="entry name" value="TIM_B"/>
    <property type="match status" value="1"/>
</dbReference>
<dbReference type="InterPro" id="IPR020861">
    <property type="entry name" value="Triosephosphate_isomerase_AS"/>
</dbReference>
<dbReference type="InterPro" id="IPR022896">
    <property type="entry name" value="TrioseP_Isoase_bac/euk"/>
</dbReference>
<evidence type="ECO:0000313" key="11">
    <source>
        <dbReference type="EMBL" id="CAA9494690.1"/>
    </source>
</evidence>
<comment type="subcellular location">
    <subcellularLocation>
        <location evidence="9 10">Cytoplasm</location>
    </subcellularLocation>
</comment>
<organism evidence="11">
    <name type="scientific">uncultured Sphingomonadaceae bacterium</name>
    <dbReference type="NCBI Taxonomy" id="169976"/>
    <lineage>
        <taxon>Bacteria</taxon>
        <taxon>Pseudomonadati</taxon>
        <taxon>Pseudomonadota</taxon>
        <taxon>Alphaproteobacteria</taxon>
        <taxon>Sphingomonadales</taxon>
        <taxon>Sphingomonadaceae</taxon>
        <taxon>environmental samples</taxon>
    </lineage>
</organism>
<feature type="binding site" evidence="9">
    <location>
        <begin position="228"/>
        <end position="229"/>
    </location>
    <ligand>
        <name>substrate</name>
    </ligand>
</feature>
<keyword evidence="8 9" id="KW-0413">Isomerase</keyword>
<keyword evidence="7 9" id="KW-0324">Glycolysis</keyword>
<dbReference type="GO" id="GO:0004807">
    <property type="term" value="F:triose-phosphate isomerase activity"/>
    <property type="evidence" value="ECO:0007669"/>
    <property type="project" value="UniProtKB-UniRule"/>
</dbReference>
<dbReference type="FunFam" id="3.20.20.70:FF:000016">
    <property type="entry name" value="Triosephosphate isomerase"/>
    <property type="match status" value="1"/>
</dbReference>
<dbReference type="CDD" id="cd00311">
    <property type="entry name" value="TIM"/>
    <property type="match status" value="1"/>
</dbReference>
<evidence type="ECO:0000256" key="5">
    <source>
        <dbReference type="ARBA" id="ARBA00022432"/>
    </source>
</evidence>
<evidence type="ECO:0000256" key="1">
    <source>
        <dbReference type="ARBA" id="ARBA00000148"/>
    </source>
</evidence>
<gene>
    <name evidence="9" type="primary">tpiA</name>
    <name evidence="11" type="ORF">AVDCRST_MAG39-926</name>
</gene>
<name>A0A6J4SBE5_9SPHN</name>
<protein>
    <recommendedName>
        <fullName evidence="9 10">Triosephosphate isomerase</fullName>
        <shortName evidence="9">TIM</shortName>
        <shortName evidence="9">TPI</shortName>
        <ecNumber evidence="9 10">5.3.1.1</ecNumber>
    </recommendedName>
    <alternativeName>
        <fullName evidence="9">Triose-phosphate isomerase</fullName>
    </alternativeName>
</protein>
<feature type="binding site" evidence="9">
    <location>
        <position position="168"/>
    </location>
    <ligand>
        <name>substrate</name>
    </ligand>
</feature>
<dbReference type="PANTHER" id="PTHR21139">
    <property type="entry name" value="TRIOSEPHOSPHATE ISOMERASE"/>
    <property type="match status" value="1"/>
</dbReference>
<reference evidence="11" key="1">
    <citation type="submission" date="2020-02" db="EMBL/GenBank/DDBJ databases">
        <authorList>
            <person name="Meier V. D."/>
        </authorList>
    </citation>
    <scope>NUCLEOTIDE SEQUENCE</scope>
    <source>
        <strain evidence="11">AVDCRST_MAG39</strain>
    </source>
</reference>
<dbReference type="SUPFAM" id="SSF51351">
    <property type="entry name" value="Triosephosphate isomerase (TIM)"/>
    <property type="match status" value="1"/>
</dbReference>
<dbReference type="UniPathway" id="UPA00138"/>
<dbReference type="GO" id="GO:0019563">
    <property type="term" value="P:glycerol catabolic process"/>
    <property type="evidence" value="ECO:0007669"/>
    <property type="project" value="TreeGrafter"/>
</dbReference>
<sequence length="245" mass="25405">MIRRKLVAGNWKMNGSVAALAELDRVAEAARASDADVAVCPPATLLALAHQRAPELPLGIQDVHCNPHGAHTGCVSARMAREAGATYAIVGHSERRTDQRESDEDVRGKAAAAITEGLTAIVCVGESEAEREAGRALDVVADQVRGSLPPAAEPERLVVAYEPIWAIGTGRTATPDDVAEMHARIRAELRGVLGEAGEGVRILYGGSVNPGNAAELFAVPDVDGALVGGASLTADKFVPIIEAAA</sequence>
<accession>A0A6J4SBE5</accession>
<dbReference type="GO" id="GO:0005829">
    <property type="term" value="C:cytosol"/>
    <property type="evidence" value="ECO:0007669"/>
    <property type="project" value="TreeGrafter"/>
</dbReference>
<keyword evidence="5 9" id="KW-0312">Gluconeogenesis</keyword>
<dbReference type="UniPathway" id="UPA00109">
    <property type="reaction ID" value="UER00189"/>
</dbReference>
<dbReference type="EC" id="5.3.1.1" evidence="9 10"/>
<dbReference type="Gene3D" id="3.20.20.70">
    <property type="entry name" value="Aldolase class I"/>
    <property type="match status" value="1"/>
</dbReference>
<feature type="active site" description="Electrophile" evidence="9">
    <location>
        <position position="92"/>
    </location>
</feature>
<comment type="subunit">
    <text evidence="9 10">Homodimer.</text>
</comment>
<dbReference type="PROSITE" id="PS00171">
    <property type="entry name" value="TIM_1"/>
    <property type="match status" value="1"/>
</dbReference>
<dbReference type="NCBIfam" id="TIGR00419">
    <property type="entry name" value="tim"/>
    <property type="match status" value="1"/>
</dbReference>
<dbReference type="GO" id="GO:0006094">
    <property type="term" value="P:gluconeogenesis"/>
    <property type="evidence" value="ECO:0007669"/>
    <property type="project" value="UniProtKB-UniRule"/>
</dbReference>
<comment type="pathway">
    <text evidence="3">Carbohydrate metabolism; erythritol degradation.</text>
</comment>
<comment type="similarity">
    <text evidence="4 9 10">Belongs to the triosephosphate isomerase family.</text>
</comment>
<evidence type="ECO:0000256" key="10">
    <source>
        <dbReference type="RuleBase" id="RU363013"/>
    </source>
</evidence>
<evidence type="ECO:0000256" key="9">
    <source>
        <dbReference type="HAMAP-Rule" id="MF_00147"/>
    </source>
</evidence>
<comment type="pathway">
    <text evidence="9 10">Carbohydrate biosynthesis; gluconeogenesis.</text>
</comment>
<comment type="catalytic activity">
    <reaction evidence="9 10">
        <text>D-glyceraldehyde 3-phosphate = dihydroxyacetone phosphate</text>
        <dbReference type="Rhea" id="RHEA:18585"/>
        <dbReference type="ChEBI" id="CHEBI:57642"/>
        <dbReference type="ChEBI" id="CHEBI:59776"/>
        <dbReference type="EC" id="5.3.1.1"/>
    </reaction>
</comment>
<evidence type="ECO:0000256" key="7">
    <source>
        <dbReference type="ARBA" id="ARBA00023152"/>
    </source>
</evidence>
<dbReference type="AlphaFoldDB" id="A0A6J4SBE5"/>
<dbReference type="InterPro" id="IPR013785">
    <property type="entry name" value="Aldolase_TIM"/>
</dbReference>
<feature type="active site" description="Proton acceptor" evidence="9">
    <location>
        <position position="162"/>
    </location>
</feature>
<dbReference type="UniPathway" id="UPA01066"/>
<dbReference type="InterPro" id="IPR035990">
    <property type="entry name" value="TIM_sf"/>
</dbReference>
<evidence type="ECO:0000256" key="6">
    <source>
        <dbReference type="ARBA" id="ARBA00022490"/>
    </source>
</evidence>
<keyword evidence="6 9" id="KW-0963">Cytoplasm</keyword>
<dbReference type="Pfam" id="PF00121">
    <property type="entry name" value="TIM"/>
    <property type="match status" value="1"/>
</dbReference>
<comment type="function">
    <text evidence="9">Involved in the gluconeogenesis. Catalyzes stereospecifically the conversion of dihydroxyacetone phosphate (DHAP) to D-glyceraldehyde-3-phosphate (G3P).</text>
</comment>
<comment type="pathway">
    <text evidence="2 9 10">Carbohydrate degradation; glycolysis; D-glyceraldehyde 3-phosphate from glycerone phosphate: step 1/1.</text>
</comment>
<comment type="catalytic activity">
    <reaction evidence="1">
        <text>L-erythrulose 1-phosphate = D-erythrulose 4-phosphate</text>
        <dbReference type="Rhea" id="RHEA:49588"/>
        <dbReference type="ChEBI" id="CHEBI:58002"/>
        <dbReference type="ChEBI" id="CHEBI:90796"/>
        <dbReference type="EC" id="5.3.1.33"/>
    </reaction>
</comment>
<feature type="binding site" evidence="9">
    <location>
        <position position="207"/>
    </location>
    <ligand>
        <name>substrate</name>
    </ligand>
</feature>
<evidence type="ECO:0000256" key="2">
    <source>
        <dbReference type="ARBA" id="ARBA00004680"/>
    </source>
</evidence>
<dbReference type="GO" id="GO:0006096">
    <property type="term" value="P:glycolytic process"/>
    <property type="evidence" value="ECO:0007669"/>
    <property type="project" value="UniProtKB-UniRule"/>
</dbReference>